<evidence type="ECO:0008006" key="7">
    <source>
        <dbReference type="Google" id="ProtNLM"/>
    </source>
</evidence>
<protein>
    <recommendedName>
        <fullName evidence="7">Leucine-rich repeat-containing N-terminal plant-type domain-containing protein</fullName>
    </recommendedName>
</protein>
<dbReference type="EMBL" id="JPWV03000263">
    <property type="protein sequence ID" value="KAG2519763.1"/>
    <property type="molecule type" value="Genomic_DNA"/>
</dbReference>
<accession>A0A3R7GT98</accession>
<dbReference type="Proteomes" id="UP000792063">
    <property type="component" value="Unassembled WGS sequence"/>
</dbReference>
<organism evidence="4 5">
    <name type="scientific">Phytophthora kernoviae</name>
    <dbReference type="NCBI Taxonomy" id="325452"/>
    <lineage>
        <taxon>Eukaryota</taxon>
        <taxon>Sar</taxon>
        <taxon>Stramenopiles</taxon>
        <taxon>Oomycota</taxon>
        <taxon>Peronosporomycetes</taxon>
        <taxon>Peronosporales</taxon>
        <taxon>Peronosporaceae</taxon>
        <taxon>Phytophthora</taxon>
    </lineage>
</organism>
<dbReference type="SUPFAM" id="SSF52058">
    <property type="entry name" value="L domain-like"/>
    <property type="match status" value="1"/>
</dbReference>
<reference evidence="1" key="3">
    <citation type="submission" date="2020-06" db="EMBL/GenBank/DDBJ databases">
        <authorList>
            <person name="Studholme D.J."/>
        </authorList>
    </citation>
    <scope>NUCLEOTIDE SEQUENCE</scope>
    <source>
        <strain evidence="1">NZFS 2646</strain>
        <strain evidence="2">NZFS 3630</strain>
    </source>
</reference>
<dbReference type="EMBL" id="MAYM02000522">
    <property type="protein sequence ID" value="RLN37795.1"/>
    <property type="molecule type" value="Genomic_DNA"/>
</dbReference>
<dbReference type="EMBL" id="JPWU03000269">
    <property type="protein sequence ID" value="KAG2520903.1"/>
    <property type="molecule type" value="Genomic_DNA"/>
</dbReference>
<reference evidence="5 6" key="2">
    <citation type="submission" date="2018-07" db="EMBL/GenBank/DDBJ databases">
        <title>Genome sequencing of oomycete isolates from Chile give support for New Zealand origin for Phytophthora kernoviae and make available the first Nothophytophthora sp. genome.</title>
        <authorList>
            <person name="Studholme D.J."/>
            <person name="Sanfuentes E."/>
            <person name="Panda P."/>
            <person name="Hill R."/>
            <person name="Sambles C."/>
            <person name="Grant M."/>
            <person name="Williams N.M."/>
            <person name="Mcdougal R.L."/>
        </authorList>
    </citation>
    <scope>NUCLEOTIDE SEQUENCE [LARGE SCALE GENOMIC DNA]</scope>
    <source>
        <strain evidence="3">Chile2</strain>
        <strain evidence="4">Chile4</strain>
    </source>
</reference>
<name>A0A3R7GT98_9STRA</name>
<dbReference type="EMBL" id="MBDN02000302">
    <property type="protein sequence ID" value="RLN76642.1"/>
    <property type="molecule type" value="Genomic_DNA"/>
</dbReference>
<dbReference type="InterPro" id="IPR032675">
    <property type="entry name" value="LRR_dom_sf"/>
</dbReference>
<gene>
    <name evidence="3" type="ORF">BBI17_006693</name>
    <name evidence="4" type="ORF">BBO99_00007383</name>
    <name evidence="1" type="ORF">JM16_007010</name>
    <name evidence="2" type="ORF">JM18_006885</name>
</gene>
<dbReference type="PROSITE" id="PS51450">
    <property type="entry name" value="LRR"/>
    <property type="match status" value="1"/>
</dbReference>
<dbReference type="Proteomes" id="UP000285883">
    <property type="component" value="Unassembled WGS sequence"/>
</dbReference>
<sequence length="214" mass="24304">MPSIIREFPSLMGIELWNATLVDWGMNAALSAKLHSELLFIYFAYVNMTALPDGILQPPLPYRLFDLEFIHTNLTTFPDKIASVWNKVEIVYIEHSSVKTFPSVFMQLPELSELSLIDNNIETIPDDVLLTMASDFLYNLAFSRNPLKTLPRAARRDLIVSYLALEFTQLTELPANITKLPDIARCGGIDGEWDPLGDERFPIQLVQPHRLLDA</sequence>
<dbReference type="Proteomes" id="UP000785171">
    <property type="component" value="Unassembled WGS sequence"/>
</dbReference>
<evidence type="ECO:0000313" key="1">
    <source>
        <dbReference type="EMBL" id="KAG2519763.1"/>
    </source>
</evidence>
<dbReference type="Gene3D" id="3.80.10.10">
    <property type="entry name" value="Ribonuclease Inhibitor"/>
    <property type="match status" value="1"/>
</dbReference>
<dbReference type="AlphaFoldDB" id="A0A3R7GT98"/>
<evidence type="ECO:0000313" key="6">
    <source>
        <dbReference type="Proteomes" id="UP000285883"/>
    </source>
</evidence>
<evidence type="ECO:0000313" key="4">
    <source>
        <dbReference type="EMBL" id="RLN76642.1"/>
    </source>
</evidence>
<dbReference type="Proteomes" id="UP000285624">
    <property type="component" value="Unassembled WGS sequence"/>
</dbReference>
<proteinExistence type="predicted"/>
<keyword evidence="5" id="KW-1185">Reference proteome</keyword>
<evidence type="ECO:0000313" key="5">
    <source>
        <dbReference type="Proteomes" id="UP000285624"/>
    </source>
</evidence>
<evidence type="ECO:0000313" key="2">
    <source>
        <dbReference type="EMBL" id="KAG2520903.1"/>
    </source>
</evidence>
<dbReference type="InterPro" id="IPR001611">
    <property type="entry name" value="Leu-rich_rpt"/>
</dbReference>
<reference evidence="1" key="1">
    <citation type="journal article" date="2015" name="Genom Data">
        <title>Genome sequences of six Phytophthora species associated with forests in New Zealand.</title>
        <authorList>
            <person name="Studholme D.J."/>
            <person name="McDougal R.L."/>
            <person name="Sambles C."/>
            <person name="Hansen E."/>
            <person name="Hardy G."/>
            <person name="Grant M."/>
            <person name="Ganley R.J."/>
            <person name="Williams N.M."/>
        </authorList>
    </citation>
    <scope>NUCLEOTIDE SEQUENCE</scope>
    <source>
        <strain evidence="1">NZFS 2646</strain>
        <strain evidence="2">NZFS 3630</strain>
    </source>
</reference>
<comment type="caution">
    <text evidence="4">The sequence shown here is derived from an EMBL/GenBank/DDBJ whole genome shotgun (WGS) entry which is preliminary data.</text>
</comment>
<evidence type="ECO:0000313" key="3">
    <source>
        <dbReference type="EMBL" id="RLN37795.1"/>
    </source>
</evidence>